<dbReference type="RefSeq" id="WP_037279295.1">
    <property type="nucleotide sequence ID" value="NZ_KK088560.1"/>
</dbReference>
<proteinExistence type="predicted"/>
<keyword evidence="1" id="KW-0812">Transmembrane</keyword>
<dbReference type="AlphaFoldDB" id="A0A017HMU8"/>
<dbReference type="PATRIC" id="fig|442562.3.peg.2743"/>
<feature type="transmembrane region" description="Helical" evidence="1">
    <location>
        <begin position="142"/>
        <end position="162"/>
    </location>
</feature>
<evidence type="ECO:0000313" key="2">
    <source>
        <dbReference type="EMBL" id="EYD75701.1"/>
    </source>
</evidence>
<evidence type="ECO:0000313" key="3">
    <source>
        <dbReference type="Proteomes" id="UP000019666"/>
    </source>
</evidence>
<dbReference type="EMBL" id="AOSK01000068">
    <property type="protein sequence ID" value="EYD75701.1"/>
    <property type="molecule type" value="Genomic_DNA"/>
</dbReference>
<keyword evidence="1" id="KW-0472">Membrane</keyword>
<comment type="caution">
    <text evidence="2">The sequence shown here is derived from an EMBL/GenBank/DDBJ whole genome shotgun (WGS) entry which is preliminary data.</text>
</comment>
<feature type="transmembrane region" description="Helical" evidence="1">
    <location>
        <begin position="12"/>
        <end position="30"/>
    </location>
</feature>
<dbReference type="Proteomes" id="UP000019666">
    <property type="component" value="Unassembled WGS sequence"/>
</dbReference>
<dbReference type="HOGENOM" id="CLU_1004316_0_0_5"/>
<protein>
    <submittedName>
        <fullName evidence="2">Membrane protein</fullName>
    </submittedName>
</protein>
<keyword evidence="3" id="KW-1185">Reference proteome</keyword>
<keyword evidence="1" id="KW-1133">Transmembrane helix</keyword>
<sequence>MTRLLRSRVAMAVLRAGFMSLLVAMPQLLLGHGTPGSRQLVALFALMAGIFTFSEYAARSPSLVEFRDARPYNRIRVTALATAVVLATAVLQEHWRDSLLQVFHAGIEAWGRAVDVPYTPVHLLVGTLPSDLPPHLVGEVQAAAAAVYTISLLMIATFAATIRWGNWPGRGAFNVWVNLPQFDPTAGGDVVERLQRDAHVNLVLGVLLPLIAPLAANLLALPFQGALLREPAALVWIITAWAFIPANLAMRGLALNRLAWLIAAHRARLRRAEVLAQAV</sequence>
<organism evidence="2 3">
    <name type="scientific">Rubellimicrobium mesophilum DSM 19309</name>
    <dbReference type="NCBI Taxonomy" id="442562"/>
    <lineage>
        <taxon>Bacteria</taxon>
        <taxon>Pseudomonadati</taxon>
        <taxon>Pseudomonadota</taxon>
        <taxon>Alphaproteobacteria</taxon>
        <taxon>Rhodobacterales</taxon>
        <taxon>Roseobacteraceae</taxon>
        <taxon>Rubellimicrobium</taxon>
    </lineage>
</organism>
<feature type="transmembrane region" description="Helical" evidence="1">
    <location>
        <begin position="75"/>
        <end position="92"/>
    </location>
</feature>
<dbReference type="STRING" id="442562.Rumeso_02788"/>
<dbReference type="OrthoDB" id="7738422at2"/>
<reference evidence="2 3" key="1">
    <citation type="submission" date="2013-02" db="EMBL/GenBank/DDBJ databases">
        <authorList>
            <person name="Fiebig A."/>
            <person name="Goeker M."/>
            <person name="Klenk H.-P.P."/>
        </authorList>
    </citation>
    <scope>NUCLEOTIDE SEQUENCE [LARGE SCALE GENOMIC DNA]</scope>
    <source>
        <strain evidence="2 3">DSM 19309</strain>
    </source>
</reference>
<accession>A0A017HMU8</accession>
<feature type="transmembrane region" description="Helical" evidence="1">
    <location>
        <begin position="36"/>
        <end position="54"/>
    </location>
</feature>
<feature type="transmembrane region" description="Helical" evidence="1">
    <location>
        <begin position="202"/>
        <end position="221"/>
    </location>
</feature>
<feature type="transmembrane region" description="Helical" evidence="1">
    <location>
        <begin position="233"/>
        <end position="250"/>
    </location>
</feature>
<gene>
    <name evidence="2" type="ORF">Rumeso_02788</name>
</gene>
<name>A0A017HMU8_9RHOB</name>
<evidence type="ECO:0000256" key="1">
    <source>
        <dbReference type="SAM" id="Phobius"/>
    </source>
</evidence>